<sequence length="285" mass="30953">MITALQPLTSVSPSQFVRLQRCAYQVLLERSPEGKMLLAVSGSGSGPGGAGPLGTIIHKVLEAANTSGISTVAEFEAEWNRQVECQEAELLKKQQQHLVPLAYRAHQYAVRKLLLCWMLTGRSKPVSSVPLGVEQRLADSHGVVRGVADLIRRNAAGNLEVVDYKTGRITEPDADSQEPDARRIKPEYITQLQLYAAVLHESSGEWPISMLLADLAGNEYTVPGSLQECSSLLAAAREMFKEVNNQIAAGHSEKLARPAKEICHGCQVKQLCEPYAVLVDTASNG</sequence>
<dbReference type="Gene3D" id="3.90.320.10">
    <property type="match status" value="1"/>
</dbReference>
<evidence type="ECO:0000259" key="1">
    <source>
        <dbReference type="Pfam" id="PF12705"/>
    </source>
</evidence>
<dbReference type="InterPro" id="IPR011335">
    <property type="entry name" value="Restrct_endonuc-II-like"/>
</dbReference>
<dbReference type="AlphaFoldDB" id="A0A4Z0PUY6"/>
<name>A0A4Z0PUY6_9BACT</name>
<organism evidence="2 3">
    <name type="scientific">Hymenobacter aquaticus</name>
    <dbReference type="NCBI Taxonomy" id="1867101"/>
    <lineage>
        <taxon>Bacteria</taxon>
        <taxon>Pseudomonadati</taxon>
        <taxon>Bacteroidota</taxon>
        <taxon>Cytophagia</taxon>
        <taxon>Cytophagales</taxon>
        <taxon>Hymenobacteraceae</taxon>
        <taxon>Hymenobacter</taxon>
    </lineage>
</organism>
<evidence type="ECO:0000313" key="2">
    <source>
        <dbReference type="EMBL" id="TGE21537.1"/>
    </source>
</evidence>
<dbReference type="RefSeq" id="WP_135464084.1">
    <property type="nucleotide sequence ID" value="NZ_SRLC01000002.1"/>
</dbReference>
<accession>A0A4Z0PUY6</accession>
<protein>
    <recommendedName>
        <fullName evidence="1">PD-(D/E)XK endonuclease-like domain-containing protein</fullName>
    </recommendedName>
</protein>
<reference evidence="2 3" key="1">
    <citation type="submission" date="2019-04" db="EMBL/GenBank/DDBJ databases">
        <authorList>
            <person name="Feng G."/>
            <person name="Zhang J."/>
            <person name="Zhu H."/>
        </authorList>
    </citation>
    <scope>NUCLEOTIDE SEQUENCE [LARGE SCALE GENOMIC DNA]</scope>
    <source>
        <strain evidence="2 3">JCM 31653</strain>
    </source>
</reference>
<keyword evidence="3" id="KW-1185">Reference proteome</keyword>
<dbReference type="InterPro" id="IPR038726">
    <property type="entry name" value="PDDEXK_AddAB-type"/>
</dbReference>
<dbReference type="OrthoDB" id="2781884at2"/>
<gene>
    <name evidence="2" type="ORF">E5K00_14735</name>
</gene>
<evidence type="ECO:0000313" key="3">
    <source>
        <dbReference type="Proteomes" id="UP000297549"/>
    </source>
</evidence>
<dbReference type="Pfam" id="PF12705">
    <property type="entry name" value="PDDEXK_1"/>
    <property type="match status" value="1"/>
</dbReference>
<feature type="domain" description="PD-(D/E)XK endonuclease-like" evidence="1">
    <location>
        <begin position="11"/>
        <end position="273"/>
    </location>
</feature>
<dbReference type="Proteomes" id="UP000297549">
    <property type="component" value="Unassembled WGS sequence"/>
</dbReference>
<dbReference type="EMBL" id="SRLC01000002">
    <property type="protein sequence ID" value="TGE21537.1"/>
    <property type="molecule type" value="Genomic_DNA"/>
</dbReference>
<dbReference type="SUPFAM" id="SSF52980">
    <property type="entry name" value="Restriction endonuclease-like"/>
    <property type="match status" value="1"/>
</dbReference>
<dbReference type="InterPro" id="IPR011604">
    <property type="entry name" value="PDDEXK-like_dom_sf"/>
</dbReference>
<proteinExistence type="predicted"/>
<comment type="caution">
    <text evidence="2">The sequence shown here is derived from an EMBL/GenBank/DDBJ whole genome shotgun (WGS) entry which is preliminary data.</text>
</comment>